<feature type="chain" id="PRO_5047401255" description="Outer membrane porin, OprD family" evidence="1">
    <location>
        <begin position="20"/>
        <end position="448"/>
    </location>
</feature>
<organism evidence="2 3">
    <name type="scientific">Acidocella aquatica</name>
    <dbReference type="NCBI Taxonomy" id="1922313"/>
    <lineage>
        <taxon>Bacteria</taxon>
        <taxon>Pseudomonadati</taxon>
        <taxon>Pseudomonadota</taxon>
        <taxon>Alphaproteobacteria</taxon>
        <taxon>Acetobacterales</taxon>
        <taxon>Acidocellaceae</taxon>
        <taxon>Acidocella</taxon>
    </lineage>
</organism>
<reference evidence="3" key="1">
    <citation type="journal article" date="2019" name="Int. J. Syst. Evol. Microbiol.">
        <title>The Global Catalogue of Microorganisms (GCM) 10K type strain sequencing project: providing services to taxonomists for standard genome sequencing and annotation.</title>
        <authorList>
            <consortium name="The Broad Institute Genomics Platform"/>
            <consortium name="The Broad Institute Genome Sequencing Center for Infectious Disease"/>
            <person name="Wu L."/>
            <person name="Ma J."/>
        </authorList>
    </citation>
    <scope>NUCLEOTIDE SEQUENCE [LARGE SCALE GENOMIC DNA]</scope>
    <source>
        <strain evidence="3">NBRC 112502</strain>
    </source>
</reference>
<keyword evidence="3" id="KW-1185">Reference proteome</keyword>
<gene>
    <name evidence="2" type="ORF">GCM10010909_18150</name>
</gene>
<accession>A0ABQ6A3S7</accession>
<evidence type="ECO:0000313" key="3">
    <source>
        <dbReference type="Proteomes" id="UP001156641"/>
    </source>
</evidence>
<name>A0ABQ6A3S7_9PROT</name>
<sequence length="448" mass="47748">MGGISLLAAAVMLAAPARAQSLQDALRQTTFTGELGLTNFTYANAGHSGNMTNGFGVGGHLIVHTGALDGFSVGLGGYTGQSLGLYSHNPAHDDTELTGRTHSLQSVREAYLQFENPWLEVRGGRQMLNTPYANQDLYTFSPRAFMGFSGVANIIGGSNGEADAAPMGLKTSTATLSVFGARIFGYNSRYSSDFTTGNRYLSKSNGFIAAGARYQNTFAGTNVSLQGWYYDFYGLGQLVYGQADFATPLSANETVFGAAQMLAEGNSGNGISRYGSVDAHIYGGKLGMSFGADDVAMIGDYSPIAYNSFRHGGVIHPYNDNSGTTFTDTMQTGIPDFGPGYAIGITGDVVALDGKLKISPTYVEYKVDYGFGGNVYNFSGPYAFPTGTPVHDQAIHVIDSNFNYNLSSVLPGLSADWDADAAFAENGNQGQHFNNPYFSSRIYLKYDF</sequence>
<feature type="signal peptide" evidence="1">
    <location>
        <begin position="1"/>
        <end position="19"/>
    </location>
</feature>
<evidence type="ECO:0000256" key="1">
    <source>
        <dbReference type="SAM" id="SignalP"/>
    </source>
</evidence>
<evidence type="ECO:0008006" key="4">
    <source>
        <dbReference type="Google" id="ProtNLM"/>
    </source>
</evidence>
<dbReference type="InterPro" id="IPR023614">
    <property type="entry name" value="Porin_dom_sf"/>
</dbReference>
<dbReference type="EMBL" id="BSOS01000058">
    <property type="protein sequence ID" value="GLR67134.1"/>
    <property type="molecule type" value="Genomic_DNA"/>
</dbReference>
<evidence type="ECO:0000313" key="2">
    <source>
        <dbReference type="EMBL" id="GLR67134.1"/>
    </source>
</evidence>
<dbReference type="Proteomes" id="UP001156641">
    <property type="component" value="Unassembled WGS sequence"/>
</dbReference>
<proteinExistence type="predicted"/>
<protein>
    <recommendedName>
        <fullName evidence="4">Outer membrane porin, OprD family</fullName>
    </recommendedName>
</protein>
<keyword evidence="1" id="KW-0732">Signal</keyword>
<comment type="caution">
    <text evidence="2">The sequence shown here is derived from an EMBL/GenBank/DDBJ whole genome shotgun (WGS) entry which is preliminary data.</text>
</comment>
<dbReference type="Gene3D" id="2.40.160.10">
    <property type="entry name" value="Porin"/>
    <property type="match status" value="1"/>
</dbReference>